<dbReference type="SUPFAM" id="SSF46894">
    <property type="entry name" value="C-terminal effector domain of the bipartite response regulators"/>
    <property type="match status" value="1"/>
</dbReference>
<evidence type="ECO:0000259" key="4">
    <source>
        <dbReference type="PROSITE" id="PS50043"/>
    </source>
</evidence>
<dbReference type="PROSITE" id="PS50043">
    <property type="entry name" value="HTH_LUXR_2"/>
    <property type="match status" value="1"/>
</dbReference>
<keyword evidence="1" id="KW-0805">Transcription regulation</keyword>
<reference evidence="5 6" key="1">
    <citation type="submission" date="2020-08" db="EMBL/GenBank/DDBJ databases">
        <title>Genomic Encyclopedia of Type Strains, Phase IV (KMG-IV): sequencing the most valuable type-strain genomes for metagenomic binning, comparative biology and taxonomic classification.</title>
        <authorList>
            <person name="Goeker M."/>
        </authorList>
    </citation>
    <scope>NUCLEOTIDE SEQUENCE [LARGE SCALE GENOMIC DNA]</scope>
    <source>
        <strain evidence="5 6">DSM 19612</strain>
    </source>
</reference>
<dbReference type="SMART" id="SM00421">
    <property type="entry name" value="HTH_LUXR"/>
    <property type="match status" value="1"/>
</dbReference>
<evidence type="ECO:0000256" key="1">
    <source>
        <dbReference type="ARBA" id="ARBA00023015"/>
    </source>
</evidence>
<proteinExistence type="predicted"/>
<dbReference type="Pfam" id="PF00196">
    <property type="entry name" value="GerE"/>
    <property type="match status" value="1"/>
</dbReference>
<gene>
    <name evidence="5" type="ORF">HNQ94_002052</name>
</gene>
<dbReference type="InterPro" id="IPR036388">
    <property type="entry name" value="WH-like_DNA-bd_sf"/>
</dbReference>
<comment type="caution">
    <text evidence="5">The sequence shown here is derived from an EMBL/GenBank/DDBJ whole genome shotgun (WGS) entry which is preliminary data.</text>
</comment>
<dbReference type="Proteomes" id="UP000581688">
    <property type="component" value="Unassembled WGS sequence"/>
</dbReference>
<dbReference type="InterPro" id="IPR027417">
    <property type="entry name" value="P-loop_NTPase"/>
</dbReference>
<evidence type="ECO:0000256" key="2">
    <source>
        <dbReference type="ARBA" id="ARBA00023125"/>
    </source>
</evidence>
<dbReference type="PRINTS" id="PR00038">
    <property type="entry name" value="HTHLUXR"/>
</dbReference>
<dbReference type="RefSeq" id="WP_174496047.1">
    <property type="nucleotide sequence ID" value="NZ_CADDWK010000006.1"/>
</dbReference>
<dbReference type="Gene3D" id="1.10.10.10">
    <property type="entry name" value="Winged helix-like DNA-binding domain superfamily/Winged helix DNA-binding domain"/>
    <property type="match status" value="1"/>
</dbReference>
<keyword evidence="2 5" id="KW-0238">DNA-binding</keyword>
<dbReference type="GO" id="GO:0003677">
    <property type="term" value="F:DNA binding"/>
    <property type="evidence" value="ECO:0007669"/>
    <property type="project" value="UniProtKB-KW"/>
</dbReference>
<dbReference type="PANTHER" id="PTHR44688">
    <property type="entry name" value="DNA-BINDING TRANSCRIPTIONAL ACTIVATOR DEVR_DOSR"/>
    <property type="match status" value="1"/>
</dbReference>
<evidence type="ECO:0000313" key="6">
    <source>
        <dbReference type="Proteomes" id="UP000581688"/>
    </source>
</evidence>
<dbReference type="SUPFAM" id="SSF52540">
    <property type="entry name" value="P-loop containing nucleoside triphosphate hydrolases"/>
    <property type="match status" value="1"/>
</dbReference>
<keyword evidence="6" id="KW-1185">Reference proteome</keyword>
<dbReference type="PANTHER" id="PTHR44688:SF16">
    <property type="entry name" value="DNA-BINDING TRANSCRIPTIONAL ACTIVATOR DEVR_DOSR"/>
    <property type="match status" value="1"/>
</dbReference>
<accession>A0A841Q5G9</accession>
<protein>
    <submittedName>
        <fullName evidence="5">DNA-binding CsgD family transcriptional regulator/uncharacterized protein YozE (UPF0346 family)</fullName>
    </submittedName>
</protein>
<sequence>MMNKGENQHGLFLANNGNYDDLHFFIGRNKELQFVNSILYGDPSPTRIINLYGLAGTGKTFFLQKINYTLTNQKGKFFYVDCKRFAEDSTFIHSSLVEKIIENTQQNFDAEYAQPVVIAFDHMDDNSHIEAWIRERVFIEIPDHVYLIFVGRKPLRRIWTASPSLQKKMKRQEIKKFTYYDVKLYLEQHGIHHSLIYKLWNFTKGHPLALSLLCSKLDHQQQSFDIKEQFDVIQELVDTFFSEYVHDDQIRKCMEIASVLHYFNEENVANIGEREIPSPIFDRVISLSFVKQGKNGWYLDEFVRTIMNLYARERNPKRYEDISKRAASYYRHKIFSDPHPNYLELYISEYIYHIGDNMIAASFFDQYSLKSYEMETGHSRNFHKVERYFETRKQHVSEYEVEYYHKQDEEKYAFQVSAVHNKKENELIDVKALKALGYDIFKLLKDDSGEIIGLSIIIPINKETIPYLKEMPVSRSYFTRLNEEELVDYSVEGKNKAGWFIRMIDVKNPEETSTRSYMLFSLLPLLLSGGVIICSTPLKMYQELLKRFGFERVKGSTHFDYGPNTPSPTYLLDVRGPRLVGYLDHLAYKLQNKMRLELPKKAFPFSPREFEVAELIMEGYKNAEIAEKLSVSQITIKKHVSSLLKKAEVKNRAQLVRRLLDFVKNKN</sequence>
<dbReference type="Gene3D" id="3.40.50.300">
    <property type="entry name" value="P-loop containing nucleotide triphosphate hydrolases"/>
    <property type="match status" value="1"/>
</dbReference>
<dbReference type="CDD" id="cd06170">
    <property type="entry name" value="LuxR_C_like"/>
    <property type="match status" value="1"/>
</dbReference>
<organism evidence="5 6">
    <name type="scientific">Salirhabdus euzebyi</name>
    <dbReference type="NCBI Taxonomy" id="394506"/>
    <lineage>
        <taxon>Bacteria</taxon>
        <taxon>Bacillati</taxon>
        <taxon>Bacillota</taxon>
        <taxon>Bacilli</taxon>
        <taxon>Bacillales</taxon>
        <taxon>Bacillaceae</taxon>
        <taxon>Salirhabdus</taxon>
    </lineage>
</organism>
<evidence type="ECO:0000313" key="5">
    <source>
        <dbReference type="EMBL" id="MBB6453603.1"/>
    </source>
</evidence>
<name>A0A841Q5G9_9BACI</name>
<dbReference type="PROSITE" id="PS00622">
    <property type="entry name" value="HTH_LUXR_1"/>
    <property type="match status" value="1"/>
</dbReference>
<dbReference type="CDD" id="cd00009">
    <property type="entry name" value="AAA"/>
    <property type="match status" value="1"/>
</dbReference>
<dbReference type="InterPro" id="IPR016032">
    <property type="entry name" value="Sig_transdc_resp-reg_C-effctor"/>
</dbReference>
<evidence type="ECO:0000256" key="3">
    <source>
        <dbReference type="ARBA" id="ARBA00023163"/>
    </source>
</evidence>
<dbReference type="GO" id="GO:0006355">
    <property type="term" value="P:regulation of DNA-templated transcription"/>
    <property type="evidence" value="ECO:0007669"/>
    <property type="project" value="InterPro"/>
</dbReference>
<dbReference type="InterPro" id="IPR000792">
    <property type="entry name" value="Tscrpt_reg_LuxR_C"/>
</dbReference>
<dbReference type="EMBL" id="JACHGH010000005">
    <property type="protein sequence ID" value="MBB6453603.1"/>
    <property type="molecule type" value="Genomic_DNA"/>
</dbReference>
<dbReference type="AlphaFoldDB" id="A0A841Q5G9"/>
<feature type="domain" description="HTH luxR-type" evidence="4">
    <location>
        <begin position="598"/>
        <end position="663"/>
    </location>
</feature>
<keyword evidence="3" id="KW-0804">Transcription</keyword>